<sequence>MDNNLAESTQTEPGTEQKIMMAARKVFFQKGMDGARMQDIANEAGMNKALLHYYFRTKEQLFETIFQESAGRFIPRVKQILASDDSFYVKIDRFCTEYITMAMANPFIPMFVLSEANKQSDSFLQKLFGGAAPDLSVFKKQLEDEIKAGQVRPISFEQLLMHMLGICIFPFLSRPILNTLLHIDNEQFMQLMQERKQAATDFILHAIRK</sequence>
<dbReference type="Pfam" id="PF00440">
    <property type="entry name" value="TetR_N"/>
    <property type="match status" value="1"/>
</dbReference>
<feature type="DNA-binding region" description="H-T-H motif" evidence="2">
    <location>
        <begin position="36"/>
        <end position="55"/>
    </location>
</feature>
<comment type="caution">
    <text evidence="4">The sequence shown here is derived from an EMBL/GenBank/DDBJ whole genome shotgun (WGS) entry which is preliminary data.</text>
</comment>
<evidence type="ECO:0000256" key="1">
    <source>
        <dbReference type="ARBA" id="ARBA00023125"/>
    </source>
</evidence>
<dbReference type="InterPro" id="IPR009057">
    <property type="entry name" value="Homeodomain-like_sf"/>
</dbReference>
<protein>
    <submittedName>
        <fullName evidence="4">TetR family transcriptional regulator</fullName>
    </submittedName>
</protein>
<reference evidence="4 5" key="1">
    <citation type="submission" date="2019-03" db="EMBL/GenBank/DDBJ databases">
        <title>Genomic Encyclopedia of Archaeal and Bacterial Type Strains, Phase II (KMG-II): from individual species to whole genera.</title>
        <authorList>
            <person name="Goeker M."/>
        </authorList>
    </citation>
    <scope>NUCLEOTIDE SEQUENCE [LARGE SCALE GENOMIC DNA]</scope>
    <source>
        <strain evidence="4 5">DSM 28323</strain>
    </source>
</reference>
<dbReference type="SUPFAM" id="SSF48498">
    <property type="entry name" value="Tetracyclin repressor-like, C-terminal domain"/>
    <property type="match status" value="1"/>
</dbReference>
<name>A0A4R6IRS7_9BACT</name>
<feature type="domain" description="HTH tetR-type" evidence="3">
    <location>
        <begin position="13"/>
        <end position="73"/>
    </location>
</feature>
<keyword evidence="1 2" id="KW-0238">DNA-binding</keyword>
<dbReference type="PANTHER" id="PTHR30328:SF54">
    <property type="entry name" value="HTH-TYPE TRANSCRIPTIONAL REPRESSOR SCO4008"/>
    <property type="match status" value="1"/>
</dbReference>
<dbReference type="GO" id="GO:0003677">
    <property type="term" value="F:DNA binding"/>
    <property type="evidence" value="ECO:0007669"/>
    <property type="project" value="UniProtKB-UniRule"/>
</dbReference>
<organism evidence="4 5">
    <name type="scientific">Sediminibacterium goheungense</name>
    <dbReference type="NCBI Taxonomy" id="1086393"/>
    <lineage>
        <taxon>Bacteria</taxon>
        <taxon>Pseudomonadati</taxon>
        <taxon>Bacteroidota</taxon>
        <taxon>Chitinophagia</taxon>
        <taxon>Chitinophagales</taxon>
        <taxon>Chitinophagaceae</taxon>
        <taxon>Sediminibacterium</taxon>
    </lineage>
</organism>
<dbReference type="InterPro" id="IPR001647">
    <property type="entry name" value="HTH_TetR"/>
</dbReference>
<gene>
    <name evidence="4" type="ORF">BC659_3176</name>
</gene>
<dbReference type="PROSITE" id="PS50977">
    <property type="entry name" value="HTH_TETR_2"/>
    <property type="match status" value="1"/>
</dbReference>
<accession>A0A4R6IRS7</accession>
<dbReference type="Gene3D" id="1.10.357.10">
    <property type="entry name" value="Tetracycline Repressor, domain 2"/>
    <property type="match status" value="1"/>
</dbReference>
<dbReference type="EMBL" id="SNWP01000014">
    <property type="protein sequence ID" value="TDO25160.1"/>
    <property type="molecule type" value="Genomic_DNA"/>
</dbReference>
<dbReference type="PRINTS" id="PR00455">
    <property type="entry name" value="HTHTETR"/>
</dbReference>
<dbReference type="AlphaFoldDB" id="A0A4R6IRS7"/>
<dbReference type="RefSeq" id="WP_133475728.1">
    <property type="nucleotide sequence ID" value="NZ_SNWP01000014.1"/>
</dbReference>
<evidence type="ECO:0000313" key="4">
    <source>
        <dbReference type="EMBL" id="TDO25160.1"/>
    </source>
</evidence>
<proteinExistence type="predicted"/>
<dbReference type="SUPFAM" id="SSF46689">
    <property type="entry name" value="Homeodomain-like"/>
    <property type="match status" value="1"/>
</dbReference>
<dbReference type="InterPro" id="IPR036271">
    <property type="entry name" value="Tet_transcr_reg_TetR-rel_C_sf"/>
</dbReference>
<dbReference type="OrthoDB" id="9789566at2"/>
<keyword evidence="5" id="KW-1185">Reference proteome</keyword>
<evidence type="ECO:0000313" key="5">
    <source>
        <dbReference type="Proteomes" id="UP000295741"/>
    </source>
</evidence>
<dbReference type="InterPro" id="IPR050109">
    <property type="entry name" value="HTH-type_TetR-like_transc_reg"/>
</dbReference>
<dbReference type="PANTHER" id="PTHR30328">
    <property type="entry name" value="TRANSCRIPTIONAL REPRESSOR"/>
    <property type="match status" value="1"/>
</dbReference>
<dbReference type="Proteomes" id="UP000295741">
    <property type="component" value="Unassembled WGS sequence"/>
</dbReference>
<evidence type="ECO:0000259" key="3">
    <source>
        <dbReference type="PROSITE" id="PS50977"/>
    </source>
</evidence>
<evidence type="ECO:0000256" key="2">
    <source>
        <dbReference type="PROSITE-ProRule" id="PRU00335"/>
    </source>
</evidence>